<protein>
    <submittedName>
        <fullName evidence="3">Unannotated protein</fullName>
    </submittedName>
</protein>
<dbReference type="AlphaFoldDB" id="A0A6J7FKQ1"/>
<gene>
    <name evidence="3" type="ORF">UFOPK3609_00015</name>
</gene>
<dbReference type="Pfam" id="PF12120">
    <property type="entry name" value="Arr-ms"/>
    <property type="match status" value="1"/>
</dbReference>
<sequence length="156" mass="17249">MHDDFEPPPPATLDRHGHITGPFLHGTRAAFAPGDLVLPGRPSHFRPERPLMHVYFTTRPEAAAWGAELAAALALEAADPPEARVYEVEPTGPFEDDPNVTDKKFPGNPTRSYRSRAPLRVVGEVSDWPRHSPKELEVMLTGLARLRAQGLDVVYD</sequence>
<reference evidence="3" key="1">
    <citation type="submission" date="2020-05" db="EMBL/GenBank/DDBJ databases">
        <authorList>
            <person name="Chiriac C."/>
            <person name="Salcher M."/>
            <person name="Ghai R."/>
            <person name="Kavagutti S V."/>
        </authorList>
    </citation>
    <scope>NUCLEOTIDE SEQUENCE</scope>
</reference>
<name>A0A6J7FKQ1_9ZZZZ</name>
<dbReference type="InterPro" id="IPR038611">
    <property type="entry name" value="Arr_sf"/>
</dbReference>
<dbReference type="InterPro" id="IPR021975">
    <property type="entry name" value="Rifampin_Arr"/>
</dbReference>
<proteinExistence type="predicted"/>
<dbReference type="NCBIfam" id="NF033144">
    <property type="entry name" value="rifampin_ARR"/>
    <property type="match status" value="1"/>
</dbReference>
<dbReference type="EMBL" id="CAFBMQ010000001">
    <property type="protein sequence ID" value="CAB4895997.1"/>
    <property type="molecule type" value="Genomic_DNA"/>
</dbReference>
<accession>A0A6J7FKQ1</accession>
<evidence type="ECO:0000313" key="3">
    <source>
        <dbReference type="EMBL" id="CAB4895997.1"/>
    </source>
</evidence>
<dbReference type="Gene3D" id="3.20.170.40">
    <property type="entry name" value="Rifampin ADP-ribosyltransferase domain"/>
    <property type="match status" value="1"/>
</dbReference>
<feature type="domain" description="Rifampin ADP-ribosyltransferase" evidence="2">
    <location>
        <begin position="23"/>
        <end position="128"/>
    </location>
</feature>
<organism evidence="3">
    <name type="scientific">freshwater metagenome</name>
    <dbReference type="NCBI Taxonomy" id="449393"/>
    <lineage>
        <taxon>unclassified sequences</taxon>
        <taxon>metagenomes</taxon>
        <taxon>ecological metagenomes</taxon>
    </lineage>
</organism>
<feature type="region of interest" description="Disordered" evidence="1">
    <location>
        <begin position="88"/>
        <end position="112"/>
    </location>
</feature>
<evidence type="ECO:0000259" key="2">
    <source>
        <dbReference type="Pfam" id="PF12120"/>
    </source>
</evidence>
<evidence type="ECO:0000256" key="1">
    <source>
        <dbReference type="SAM" id="MobiDB-lite"/>
    </source>
</evidence>